<feature type="transmembrane region" description="Helical" evidence="2">
    <location>
        <begin position="132"/>
        <end position="150"/>
    </location>
</feature>
<dbReference type="PANTHER" id="PTHR38794">
    <property type="entry name" value="INTEGRAL MEMBRANE PROTEIN"/>
    <property type="match status" value="1"/>
</dbReference>
<evidence type="ECO:0000259" key="3">
    <source>
        <dbReference type="Pfam" id="PF20684"/>
    </source>
</evidence>
<feature type="transmembrane region" description="Helical" evidence="2">
    <location>
        <begin position="203"/>
        <end position="228"/>
    </location>
</feature>
<evidence type="ECO:0000256" key="1">
    <source>
        <dbReference type="SAM" id="MobiDB-lite"/>
    </source>
</evidence>
<dbReference type="Pfam" id="PF20684">
    <property type="entry name" value="Fung_rhodopsin"/>
    <property type="match status" value="1"/>
</dbReference>
<dbReference type="AlphaFoldDB" id="A0A6A6A8X0"/>
<dbReference type="OrthoDB" id="3918601at2759"/>
<gene>
    <name evidence="4" type="ORF">P153DRAFT_343683</name>
</gene>
<proteinExistence type="predicted"/>
<feature type="region of interest" description="Disordered" evidence="1">
    <location>
        <begin position="337"/>
        <end position="357"/>
    </location>
</feature>
<feature type="transmembrane region" description="Helical" evidence="2">
    <location>
        <begin position="98"/>
        <end position="120"/>
    </location>
</feature>
<evidence type="ECO:0000256" key="2">
    <source>
        <dbReference type="SAM" id="Phobius"/>
    </source>
</evidence>
<dbReference type="EMBL" id="ML977510">
    <property type="protein sequence ID" value="KAF2127534.1"/>
    <property type="molecule type" value="Genomic_DNA"/>
</dbReference>
<feature type="transmembrane region" description="Helical" evidence="2">
    <location>
        <begin position="170"/>
        <end position="191"/>
    </location>
</feature>
<organism evidence="4 5">
    <name type="scientific">Dothidotthia symphoricarpi CBS 119687</name>
    <dbReference type="NCBI Taxonomy" id="1392245"/>
    <lineage>
        <taxon>Eukaryota</taxon>
        <taxon>Fungi</taxon>
        <taxon>Dikarya</taxon>
        <taxon>Ascomycota</taxon>
        <taxon>Pezizomycotina</taxon>
        <taxon>Dothideomycetes</taxon>
        <taxon>Pleosporomycetidae</taxon>
        <taxon>Pleosporales</taxon>
        <taxon>Dothidotthiaceae</taxon>
        <taxon>Dothidotthia</taxon>
    </lineage>
</organism>
<name>A0A6A6A8X0_9PLEO</name>
<evidence type="ECO:0000313" key="5">
    <source>
        <dbReference type="Proteomes" id="UP000799771"/>
    </source>
</evidence>
<evidence type="ECO:0000313" key="4">
    <source>
        <dbReference type="EMBL" id="KAF2127534.1"/>
    </source>
</evidence>
<dbReference type="RefSeq" id="XP_033521923.1">
    <property type="nucleotide sequence ID" value="XM_033666015.1"/>
</dbReference>
<keyword evidence="5" id="KW-1185">Reference proteome</keyword>
<feature type="domain" description="Rhodopsin" evidence="3">
    <location>
        <begin position="37"/>
        <end position="265"/>
    </location>
</feature>
<dbReference type="PANTHER" id="PTHR38794:SF1">
    <property type="entry name" value="INTEGRAL MEMBRANE PROTEIN"/>
    <property type="match status" value="1"/>
</dbReference>
<keyword evidence="2" id="KW-0472">Membrane</keyword>
<protein>
    <recommendedName>
        <fullName evidence="3">Rhodopsin domain-containing protein</fullName>
    </recommendedName>
</protein>
<sequence>MSSTPDGFRNAPTTRGGFMLVSLYSWMCITWMALIMRLTLGVVIHRVGFQRDDATALVGSIFYLGVVVSGQYAVNGGLGKDFSDVNGEDAVLLFKALYIAKLLSVVAAGFGKLSFAFLIARVVPQTKKAKTVLFGIIGAWSMFSMFATAFQCGVPKAWNVESVFCNDSGMLLAVVMLNIISDLVLTAWILPTLKALALDRTSYWTATVLFGCRALVPIASCLQIWVVAQGRSDSDLGKHAVDVAVISHAVTSLSLITASIPRIKRSLGIGGSGILYPCIHETELSASQRGVSRLSTTDTESRLVPSGNSKFSVAITSKGNKSKTTTPHTNWQHLVSMGSKEDEHTSTSSLFDRNEHGGVMIHQDFTIEVEEGSPSSAH</sequence>
<feature type="transmembrane region" description="Helical" evidence="2">
    <location>
        <begin position="23"/>
        <end position="44"/>
    </location>
</feature>
<dbReference type="Proteomes" id="UP000799771">
    <property type="component" value="Unassembled WGS sequence"/>
</dbReference>
<accession>A0A6A6A8X0</accession>
<keyword evidence="2" id="KW-1133">Transmembrane helix</keyword>
<dbReference type="InterPro" id="IPR049326">
    <property type="entry name" value="Rhodopsin_dom_fungi"/>
</dbReference>
<keyword evidence="2" id="KW-0812">Transmembrane</keyword>
<dbReference type="GeneID" id="54406447"/>
<feature type="transmembrane region" description="Helical" evidence="2">
    <location>
        <begin position="56"/>
        <end position="78"/>
    </location>
</feature>
<reference evidence="4" key="1">
    <citation type="journal article" date="2020" name="Stud. Mycol.">
        <title>101 Dothideomycetes genomes: a test case for predicting lifestyles and emergence of pathogens.</title>
        <authorList>
            <person name="Haridas S."/>
            <person name="Albert R."/>
            <person name="Binder M."/>
            <person name="Bloem J."/>
            <person name="Labutti K."/>
            <person name="Salamov A."/>
            <person name="Andreopoulos B."/>
            <person name="Baker S."/>
            <person name="Barry K."/>
            <person name="Bills G."/>
            <person name="Bluhm B."/>
            <person name="Cannon C."/>
            <person name="Castanera R."/>
            <person name="Culley D."/>
            <person name="Daum C."/>
            <person name="Ezra D."/>
            <person name="Gonzalez J."/>
            <person name="Henrissat B."/>
            <person name="Kuo A."/>
            <person name="Liang C."/>
            <person name="Lipzen A."/>
            <person name="Lutzoni F."/>
            <person name="Magnuson J."/>
            <person name="Mondo S."/>
            <person name="Nolan M."/>
            <person name="Ohm R."/>
            <person name="Pangilinan J."/>
            <person name="Park H.-J."/>
            <person name="Ramirez L."/>
            <person name="Alfaro M."/>
            <person name="Sun H."/>
            <person name="Tritt A."/>
            <person name="Yoshinaga Y."/>
            <person name="Zwiers L.-H."/>
            <person name="Turgeon B."/>
            <person name="Goodwin S."/>
            <person name="Spatafora J."/>
            <person name="Crous P."/>
            <person name="Grigoriev I."/>
        </authorList>
    </citation>
    <scope>NUCLEOTIDE SEQUENCE</scope>
    <source>
        <strain evidence="4">CBS 119687</strain>
    </source>
</reference>